<protein>
    <recommendedName>
        <fullName evidence="4">Membrane protein YkvI</fullName>
    </recommendedName>
</protein>
<feature type="transmembrane region" description="Helical" evidence="1">
    <location>
        <begin position="238"/>
        <end position="259"/>
    </location>
</feature>
<evidence type="ECO:0008006" key="4">
    <source>
        <dbReference type="Google" id="ProtNLM"/>
    </source>
</evidence>
<dbReference type="Proteomes" id="UP001623660">
    <property type="component" value="Unassembled WGS sequence"/>
</dbReference>
<dbReference type="EMBL" id="JBJHZX010000007">
    <property type="protein sequence ID" value="MFL0195169.1"/>
    <property type="molecule type" value="Genomic_DNA"/>
</dbReference>
<dbReference type="PANTHER" id="PTHR37814:SF1">
    <property type="entry name" value="MEMBRANE PROTEIN"/>
    <property type="match status" value="1"/>
</dbReference>
<proteinExistence type="predicted"/>
<sequence length="385" mass="42288">MRNKDYLHNSWLKEVIYLYIKNISSRQIAMAFTGSFLGAGFMSGQELMQFFGVFGSFGLVGMVFSVLLFCMLGCFAMKIAKHTGVVEFDKIIVEKEKPWLRVIFGGIFIFFLFGVVIVMIAGAGALLDQVFGMPIIIGSALMAVCLAVVALWGAKGVLNAFSITVPLLIVVAMITGILSFFCFHRSNIIARPFSGTNPLLGNWLFSMLSFVSYNMMAAISILVPIAPNVKEEKTIYKGIFQGTVQLIIVFVCTLLPLILNQAMLSGAKLPMLILAERIHPFLGKAYAILLLCGMFGSALSCLFGVTVRIKNIRNIQGNTLILGAVVSAFIGSIVGFKELIATLFPICGYIGFFAMLGICLHFLSLQRKISIDVRERKFNYNQHTG</sequence>
<feature type="transmembrane region" description="Helical" evidence="1">
    <location>
        <begin position="98"/>
        <end position="125"/>
    </location>
</feature>
<accession>A0ABW8SGJ2</accession>
<dbReference type="InterPro" id="IPR038728">
    <property type="entry name" value="YkvI-like"/>
</dbReference>
<name>A0ABW8SGJ2_9CLOT</name>
<keyword evidence="3" id="KW-1185">Reference proteome</keyword>
<feature type="transmembrane region" description="Helical" evidence="1">
    <location>
        <begin position="50"/>
        <end position="77"/>
    </location>
</feature>
<feature type="transmembrane region" description="Helical" evidence="1">
    <location>
        <begin position="160"/>
        <end position="183"/>
    </location>
</feature>
<evidence type="ECO:0000313" key="2">
    <source>
        <dbReference type="EMBL" id="MFL0195169.1"/>
    </source>
</evidence>
<evidence type="ECO:0000256" key="1">
    <source>
        <dbReference type="SAM" id="Phobius"/>
    </source>
</evidence>
<reference evidence="2 3" key="1">
    <citation type="submission" date="2024-11" db="EMBL/GenBank/DDBJ databases">
        <authorList>
            <person name="Heng Y.C."/>
            <person name="Lim A.C.H."/>
            <person name="Lee J.K.Y."/>
            <person name="Kittelmann S."/>
        </authorList>
    </citation>
    <scope>NUCLEOTIDE SEQUENCE [LARGE SCALE GENOMIC DNA]</scope>
    <source>
        <strain evidence="2 3">WILCCON 0269</strain>
    </source>
</reference>
<dbReference type="Gene3D" id="1.20.1740.10">
    <property type="entry name" value="Amino acid/polyamine transporter I"/>
    <property type="match status" value="1"/>
</dbReference>
<comment type="caution">
    <text evidence="2">The sequence shown here is derived from an EMBL/GenBank/DDBJ whole genome shotgun (WGS) entry which is preliminary data.</text>
</comment>
<feature type="transmembrane region" description="Helical" evidence="1">
    <location>
        <begin position="131"/>
        <end position="153"/>
    </location>
</feature>
<feature type="transmembrane region" description="Helical" evidence="1">
    <location>
        <begin position="342"/>
        <end position="365"/>
    </location>
</feature>
<dbReference type="PANTHER" id="PTHR37814">
    <property type="entry name" value="CONSERVED MEMBRANE PROTEIN"/>
    <property type="match status" value="1"/>
</dbReference>
<keyword evidence="1" id="KW-0812">Transmembrane</keyword>
<keyword evidence="1" id="KW-1133">Transmembrane helix</keyword>
<dbReference type="RefSeq" id="WP_406791293.1">
    <property type="nucleotide sequence ID" value="NZ_JBJHZX010000007.1"/>
</dbReference>
<feature type="transmembrane region" description="Helical" evidence="1">
    <location>
        <begin position="203"/>
        <end position="226"/>
    </location>
</feature>
<organism evidence="2 3">
    <name type="scientific">Candidatus Clostridium eludens</name>
    <dbReference type="NCBI Taxonomy" id="3381663"/>
    <lineage>
        <taxon>Bacteria</taxon>
        <taxon>Bacillati</taxon>
        <taxon>Bacillota</taxon>
        <taxon>Clostridia</taxon>
        <taxon>Eubacteriales</taxon>
        <taxon>Clostridiaceae</taxon>
        <taxon>Clostridium</taxon>
    </lineage>
</organism>
<gene>
    <name evidence="2" type="ORF">ACJDU8_06260</name>
</gene>
<feature type="transmembrane region" description="Helical" evidence="1">
    <location>
        <begin position="285"/>
        <end position="307"/>
    </location>
</feature>
<evidence type="ECO:0000313" key="3">
    <source>
        <dbReference type="Proteomes" id="UP001623660"/>
    </source>
</evidence>
<keyword evidence="1" id="KW-0472">Membrane</keyword>
<feature type="transmembrane region" description="Helical" evidence="1">
    <location>
        <begin position="319"/>
        <end position="336"/>
    </location>
</feature>
<feature type="transmembrane region" description="Helical" evidence="1">
    <location>
        <begin position="28"/>
        <end position="44"/>
    </location>
</feature>